<dbReference type="InterPro" id="IPR005123">
    <property type="entry name" value="Oxoglu/Fe-dep_dioxygenase_dom"/>
</dbReference>
<dbReference type="InterPro" id="IPR006620">
    <property type="entry name" value="Pro_4_hyd_alph"/>
</dbReference>
<comment type="cofactor">
    <cofactor evidence="1">
        <name>L-ascorbate</name>
        <dbReference type="ChEBI" id="CHEBI:38290"/>
    </cofactor>
</comment>
<sequence>MRRWHRWIALLCISAKTFPTRADDDDDVAHFIAQLRAEANAAYDGDADVSAAVGRAAFVESFVANGLEAAARELRERGVPCRASMNGHRDEPRVAAALRRLRPRARGRRRDGGGRRGARRGGDGGHGGALPPGRPDGGRAGAGASAGGPRPRSARARRAGHAYWEPHVDRDNVAAYAYSALVYLGDQGADFAGGTLEFLDGDGARAVRPRRGLLVAFSSGAENAHRVSRVTAGDRFSLAFWFAADGVT</sequence>
<keyword evidence="10" id="KW-1185">Reference proteome</keyword>
<reference evidence="9 10" key="1">
    <citation type="submission" date="2024-03" db="EMBL/GenBank/DDBJ databases">
        <title>Aureococcus anophagefferens CCMP1851 and Kratosvirus quantuckense: Draft genome of a second virus-susceptible host strain in the model system.</title>
        <authorList>
            <person name="Chase E."/>
            <person name="Truchon A.R."/>
            <person name="Schepens W."/>
            <person name="Wilhelm S.W."/>
        </authorList>
    </citation>
    <scope>NUCLEOTIDE SEQUENCE [LARGE SCALE GENOMIC DNA]</scope>
    <source>
        <strain evidence="9 10">CCMP1851</strain>
    </source>
</reference>
<dbReference type="Pfam" id="PF13640">
    <property type="entry name" value="2OG-FeII_Oxy_3"/>
    <property type="match status" value="1"/>
</dbReference>
<dbReference type="PANTHER" id="PTHR14650">
    <property type="entry name" value="PROLYL HYDROXYLASE-RELATED"/>
    <property type="match status" value="1"/>
</dbReference>
<dbReference type="Proteomes" id="UP001363151">
    <property type="component" value="Unassembled WGS sequence"/>
</dbReference>
<name>A0ABR1G0S0_AURAN</name>
<feature type="region of interest" description="Disordered" evidence="6">
    <location>
        <begin position="82"/>
        <end position="159"/>
    </location>
</feature>
<evidence type="ECO:0000313" key="9">
    <source>
        <dbReference type="EMBL" id="KAK7242114.1"/>
    </source>
</evidence>
<evidence type="ECO:0000259" key="8">
    <source>
        <dbReference type="PROSITE" id="PS51471"/>
    </source>
</evidence>
<keyword evidence="7" id="KW-0732">Signal</keyword>
<organism evidence="9 10">
    <name type="scientific">Aureococcus anophagefferens</name>
    <name type="common">Harmful bloom alga</name>
    <dbReference type="NCBI Taxonomy" id="44056"/>
    <lineage>
        <taxon>Eukaryota</taxon>
        <taxon>Sar</taxon>
        <taxon>Stramenopiles</taxon>
        <taxon>Ochrophyta</taxon>
        <taxon>Pelagophyceae</taxon>
        <taxon>Pelagomonadales</taxon>
        <taxon>Pelagomonadaceae</taxon>
        <taxon>Aureococcus</taxon>
    </lineage>
</organism>
<evidence type="ECO:0000256" key="6">
    <source>
        <dbReference type="SAM" id="MobiDB-lite"/>
    </source>
</evidence>
<dbReference type="SMART" id="SM00702">
    <property type="entry name" value="P4Hc"/>
    <property type="match status" value="1"/>
</dbReference>
<evidence type="ECO:0000256" key="7">
    <source>
        <dbReference type="SAM" id="SignalP"/>
    </source>
</evidence>
<dbReference type="PANTHER" id="PTHR14650:SF1">
    <property type="entry name" value="2-OXOGLUTARATE AND IRON-DEPENDENT OXYGENASE DOMAIN-CONTAINING PROTEIN 3"/>
    <property type="match status" value="1"/>
</dbReference>
<dbReference type="EMBL" id="JBBJCI010000149">
    <property type="protein sequence ID" value="KAK7242114.1"/>
    <property type="molecule type" value="Genomic_DNA"/>
</dbReference>
<feature type="chain" id="PRO_5046066043" evidence="7">
    <location>
        <begin position="23"/>
        <end position="248"/>
    </location>
</feature>
<evidence type="ECO:0000256" key="4">
    <source>
        <dbReference type="ARBA" id="ARBA00023002"/>
    </source>
</evidence>
<feature type="domain" description="Fe2OG dioxygenase" evidence="8">
    <location>
        <begin position="147"/>
        <end position="244"/>
    </location>
</feature>
<evidence type="ECO:0000256" key="1">
    <source>
        <dbReference type="ARBA" id="ARBA00001961"/>
    </source>
</evidence>
<protein>
    <submittedName>
        <fullName evidence="9">L-ascorbic acid binding protein</fullName>
    </submittedName>
</protein>
<dbReference type="Gene3D" id="2.60.120.620">
    <property type="entry name" value="q2cbj1_9rhob like domain"/>
    <property type="match status" value="1"/>
</dbReference>
<comment type="caution">
    <text evidence="9">The sequence shown here is derived from an EMBL/GenBank/DDBJ whole genome shotgun (WGS) entry which is preliminary data.</text>
</comment>
<gene>
    <name evidence="9" type="ORF">SO694_00157042</name>
</gene>
<keyword evidence="5" id="KW-0408">Iron</keyword>
<dbReference type="InterPro" id="IPR039210">
    <property type="entry name" value="OGFOD3"/>
</dbReference>
<evidence type="ECO:0000256" key="2">
    <source>
        <dbReference type="ARBA" id="ARBA00022723"/>
    </source>
</evidence>
<dbReference type="InterPro" id="IPR044862">
    <property type="entry name" value="Pro_4_hyd_alph_FE2OG_OXY"/>
</dbReference>
<keyword evidence="2" id="KW-0479">Metal-binding</keyword>
<evidence type="ECO:0000313" key="10">
    <source>
        <dbReference type="Proteomes" id="UP001363151"/>
    </source>
</evidence>
<keyword evidence="3" id="KW-0223">Dioxygenase</keyword>
<feature type="signal peptide" evidence="7">
    <location>
        <begin position="1"/>
        <end position="22"/>
    </location>
</feature>
<feature type="compositionally biased region" description="Basic residues" evidence="6">
    <location>
        <begin position="99"/>
        <end position="109"/>
    </location>
</feature>
<accession>A0ABR1G0S0</accession>
<proteinExistence type="predicted"/>
<evidence type="ECO:0000256" key="5">
    <source>
        <dbReference type="ARBA" id="ARBA00023004"/>
    </source>
</evidence>
<keyword evidence="4" id="KW-0560">Oxidoreductase</keyword>
<evidence type="ECO:0000256" key="3">
    <source>
        <dbReference type="ARBA" id="ARBA00022964"/>
    </source>
</evidence>
<dbReference type="PROSITE" id="PS51471">
    <property type="entry name" value="FE2OG_OXY"/>
    <property type="match status" value="1"/>
</dbReference>